<dbReference type="Proteomes" id="UP000009135">
    <property type="component" value="Chromosome"/>
</dbReference>
<dbReference type="PANTHER" id="PTHR21248">
    <property type="entry name" value="CARDIOLIPIN SYNTHASE"/>
    <property type="match status" value="1"/>
</dbReference>
<dbReference type="GO" id="GO:0030572">
    <property type="term" value="F:phosphatidyltransferase activity"/>
    <property type="evidence" value="ECO:0007669"/>
    <property type="project" value="UniProtKB-ARBA"/>
</dbReference>
<dbReference type="SUPFAM" id="SSF56024">
    <property type="entry name" value="Phospholipase D/nuclease"/>
    <property type="match status" value="2"/>
</dbReference>
<dbReference type="SMART" id="SM00155">
    <property type="entry name" value="PLDc"/>
    <property type="match status" value="2"/>
</dbReference>
<dbReference type="PANTHER" id="PTHR21248:SF22">
    <property type="entry name" value="PHOSPHOLIPASE D"/>
    <property type="match status" value="1"/>
</dbReference>
<gene>
    <name evidence="3" type="primary">cls</name>
    <name evidence="3" type="ordered locus">MHC_00055</name>
</gene>
<dbReference type="KEGG" id="mhe:MHC_00055"/>
<dbReference type="AlphaFoldDB" id="H6N5W2"/>
<keyword evidence="1" id="KW-1133">Transmembrane helix</keyword>
<evidence type="ECO:0000256" key="1">
    <source>
        <dbReference type="SAM" id="Phobius"/>
    </source>
</evidence>
<protein>
    <submittedName>
        <fullName evidence="3">Cardiolipin synthase</fullName>
        <ecNumber evidence="3">2.7.8.-</ecNumber>
    </submittedName>
</protein>
<evidence type="ECO:0000313" key="4">
    <source>
        <dbReference type="Proteomes" id="UP000009135"/>
    </source>
</evidence>
<dbReference type="HOGENOM" id="CLU_038053_1_2_14"/>
<proteinExistence type="predicted"/>
<dbReference type="InterPro" id="IPR025202">
    <property type="entry name" value="PLD-like_dom"/>
</dbReference>
<keyword evidence="1" id="KW-0812">Transmembrane</keyword>
<accession>H6N5W2</accession>
<dbReference type="GO" id="GO:0032049">
    <property type="term" value="P:cardiolipin biosynthetic process"/>
    <property type="evidence" value="ECO:0007669"/>
    <property type="project" value="UniProtKB-ARBA"/>
</dbReference>
<evidence type="ECO:0000259" key="2">
    <source>
        <dbReference type="PROSITE" id="PS50035"/>
    </source>
</evidence>
<dbReference type="InterPro" id="IPR001736">
    <property type="entry name" value="PLipase_D/transphosphatidylase"/>
</dbReference>
<name>H6N5W2_MYCHN</name>
<feature type="domain" description="PLD phosphodiesterase" evidence="2">
    <location>
        <begin position="244"/>
        <end position="271"/>
    </location>
</feature>
<dbReference type="Pfam" id="PF13091">
    <property type="entry name" value="PLDc_2"/>
    <property type="match status" value="2"/>
</dbReference>
<dbReference type="EC" id="2.7.8.-" evidence="3"/>
<dbReference type="OrthoDB" id="9762009at2"/>
<keyword evidence="3" id="KW-0808">Transferase</keyword>
<feature type="transmembrane region" description="Helical" evidence="1">
    <location>
        <begin position="70"/>
        <end position="89"/>
    </location>
</feature>
<dbReference type="EMBL" id="CP003199">
    <property type="protein sequence ID" value="AEW44877.1"/>
    <property type="molecule type" value="Genomic_DNA"/>
</dbReference>
<evidence type="ECO:0000313" key="3">
    <source>
        <dbReference type="EMBL" id="AEW44877.1"/>
    </source>
</evidence>
<dbReference type="PROSITE" id="PS50035">
    <property type="entry name" value="PLD"/>
    <property type="match status" value="2"/>
</dbReference>
<feature type="transmembrane region" description="Helical" evidence="1">
    <location>
        <begin position="38"/>
        <end position="58"/>
    </location>
</feature>
<feature type="domain" description="PLD phosphodiesterase" evidence="2">
    <location>
        <begin position="429"/>
        <end position="456"/>
    </location>
</feature>
<dbReference type="CDD" id="cd09112">
    <property type="entry name" value="PLDc_CLS_2"/>
    <property type="match status" value="1"/>
</dbReference>
<keyword evidence="1" id="KW-0472">Membrane</keyword>
<dbReference type="CDD" id="cd09110">
    <property type="entry name" value="PLDc_CLS_1"/>
    <property type="match status" value="1"/>
</dbReference>
<organism evidence="3 4">
    <name type="scientific">Mycoplasma haemocanis (strain Illinois)</name>
    <dbReference type="NCBI Taxonomy" id="1111676"/>
    <lineage>
        <taxon>Bacteria</taxon>
        <taxon>Bacillati</taxon>
        <taxon>Mycoplasmatota</taxon>
        <taxon>Mollicutes</taxon>
        <taxon>Mycoplasmataceae</taxon>
        <taxon>Mycoplasma</taxon>
    </lineage>
</organism>
<reference evidence="3 4" key="1">
    <citation type="journal article" date="2012" name="J. Bacteriol.">
        <title>Complete genome sequence of Mycoplasma haemocanis strain Illinois.</title>
        <authorList>
            <person name="do Nascimento N.C."/>
            <person name="Guimaraes A.M."/>
            <person name="Santos A.P."/>
            <person name="Sanmiguel P.J."/>
            <person name="Messick J.B."/>
        </authorList>
    </citation>
    <scope>NUCLEOTIDE SEQUENCE [LARGE SCALE GENOMIC DNA]</scope>
    <source>
        <strain evidence="3 4">Illinois</strain>
    </source>
</reference>
<sequence>MRSSLSKWRGLVGLLGIPLTLIILIVFLVGLFKWDVNLIYPTLSLNYFISIFLSIRVINSPKKSDLFITFYLFIFLLLPCLGPFLYFLLGFDSIHGGNLEQYWEIMKRNKKHEELTPNLQNLKSLPSKVFSYNREKYGALVYENNKFQLLSTPIEILSEITTLIKKAKSFIHLEFYIFSDGLISDYILDLLREKTQEGVEVRLLVDYLGNFRRLSSKTRKKIKKFGIFLRFFNPFFRIRNKLWWQFRNHNKLIVVDGKYAFCGSCNIADEYFNITNFYFQTTELGTIISGPIVNALNSLFCSHWNICQPRFNKGDFLLLDSLSYFQKVNKTRKTGAIAQLLDSVPVASELMIKGNLVQLIFSAKKSIVISTPYFYPPKDLIMALKWASSSGVSIKILVPKQTDFKNFFRSLNRQLFSDLLSENIEIYEYFGFNHEKIMIIDDDLVYFGSYNWDYRALYLNFENALFVKCRNFRDSIYKFMENQFKNSHQIVYDDLVFRNRTFTSACFNIFIRIFKPFL</sequence>
<dbReference type="Gene3D" id="3.30.870.10">
    <property type="entry name" value="Endonuclease Chain A"/>
    <property type="match status" value="2"/>
</dbReference>
<dbReference type="STRING" id="1111676.MHC_00055"/>
<keyword evidence="4" id="KW-1185">Reference proteome</keyword>
<feature type="transmembrane region" description="Helical" evidence="1">
    <location>
        <begin position="12"/>
        <end position="32"/>
    </location>
</feature>